<dbReference type="KEGG" id="vg:8684233"/>
<proteinExistence type="predicted"/>
<dbReference type="RefSeq" id="YP_003359138.1">
    <property type="nucleotide sequence ID" value="NC_013698.1"/>
</dbReference>
<feature type="region of interest" description="Disordered" evidence="1">
    <location>
        <begin position="315"/>
        <end position="336"/>
    </location>
</feature>
<evidence type="ECO:0000256" key="1">
    <source>
        <dbReference type="SAM" id="MobiDB-lite"/>
    </source>
</evidence>
<dbReference type="OrthoDB" id="28001at10239"/>
<gene>
    <name evidence="2" type="ORF">CMP1-47</name>
</gene>
<sequence>MAHPKLAVARSGYGGRGYAIPGRKYDHIDAKGTVTRRQEIYPSVTTVLKRVNKPQLLQWVADQTAAFAIANVDYLMRNDEASNWGYLRWMWRKEPDLEATEIREHYIGVRDDAAELGTNIHEFIDALVGFGVFPKAESREVVEMIEAFEDFLKTHRIKVYHSEFTCVNDRWKVAGTGDGDWEITCLHDNPCLGAEGVLRCLVDLKSSRNTWTEHGYQLAALGSCDWIMVEVPEGTEGAMYASKTEDGKKIESWWIQEKPPVWDRYVLLHIRPADLDTHGERIPPFCEIVDKSEDIDLDQQGFLANLAETRVDYERAQREKARRAEMKANTKESNAA</sequence>
<reference evidence="2 3" key="1">
    <citation type="journal article" date="2010" name="Microbiology">
        <title>The endolysins of bacteriophages CMP1 and CN77 are specific for the lysis of Clavibacter michiganensis strains.</title>
        <authorList>
            <person name="Wittmann J."/>
            <person name="Eichenlaub R."/>
            <person name="Dreiseikelmann B."/>
        </authorList>
    </citation>
    <scope>NUCLEOTIDE SEQUENCE [LARGE SCALE GENOMIC DNA]</scope>
</reference>
<name>D0U231_9CAUD</name>
<feature type="compositionally biased region" description="Basic and acidic residues" evidence="1">
    <location>
        <begin position="315"/>
        <end position="330"/>
    </location>
</feature>
<protein>
    <submittedName>
        <fullName evidence="2">Uncharacterized protein</fullName>
    </submittedName>
</protein>
<keyword evidence="3" id="KW-1185">Reference proteome</keyword>
<evidence type="ECO:0000313" key="2">
    <source>
        <dbReference type="EMBL" id="ACY35943.1"/>
    </source>
</evidence>
<accession>D0U231</accession>
<dbReference type="GeneID" id="8684233"/>
<organism evidence="2 3">
    <name type="scientific">Clavibacter phage CMP1</name>
    <dbReference type="NCBI Taxonomy" id="686439"/>
    <lineage>
        <taxon>Viruses</taxon>
        <taxon>Duplodnaviria</taxon>
        <taxon>Heunggongvirae</taxon>
        <taxon>Uroviricota</taxon>
        <taxon>Caudoviricetes</taxon>
        <taxon>Cimpunavirus</taxon>
        <taxon>Cimpunavirus CMP1</taxon>
    </lineage>
</organism>
<dbReference type="Proteomes" id="UP000002628">
    <property type="component" value="Segment"/>
</dbReference>
<dbReference type="EMBL" id="GQ241246">
    <property type="protein sequence ID" value="ACY35943.1"/>
    <property type="molecule type" value="Genomic_DNA"/>
</dbReference>
<evidence type="ECO:0000313" key="3">
    <source>
        <dbReference type="Proteomes" id="UP000002628"/>
    </source>
</evidence>